<dbReference type="PROSITE" id="PS50893">
    <property type="entry name" value="ABC_TRANSPORTER_2"/>
    <property type="match status" value="1"/>
</dbReference>
<evidence type="ECO:0000256" key="2">
    <source>
        <dbReference type="ARBA" id="ARBA00022692"/>
    </source>
</evidence>
<keyword evidence="12" id="KW-1185">Reference proteome</keyword>
<organism evidence="11 12">
    <name type="scientific">Fannyhessea vaginae PB189-T1-4</name>
    <dbReference type="NCBI Taxonomy" id="866774"/>
    <lineage>
        <taxon>Bacteria</taxon>
        <taxon>Bacillati</taxon>
        <taxon>Actinomycetota</taxon>
        <taxon>Coriobacteriia</taxon>
        <taxon>Coriobacteriales</taxon>
        <taxon>Atopobiaceae</taxon>
        <taxon>Fannyhessea</taxon>
    </lineage>
</organism>
<feature type="compositionally biased region" description="Low complexity" evidence="7">
    <location>
        <begin position="403"/>
        <end position="421"/>
    </location>
</feature>
<evidence type="ECO:0000256" key="8">
    <source>
        <dbReference type="SAM" id="Phobius"/>
    </source>
</evidence>
<dbReference type="PROSITE" id="PS50929">
    <property type="entry name" value="ABC_TM1F"/>
    <property type="match status" value="1"/>
</dbReference>
<feature type="transmembrane region" description="Helical" evidence="8">
    <location>
        <begin position="305"/>
        <end position="323"/>
    </location>
</feature>
<evidence type="ECO:0000313" key="12">
    <source>
        <dbReference type="Proteomes" id="UP000004431"/>
    </source>
</evidence>
<dbReference type="InterPro" id="IPR011527">
    <property type="entry name" value="ABC1_TM_dom"/>
</dbReference>
<dbReference type="Proteomes" id="UP000004431">
    <property type="component" value="Unassembled WGS sequence"/>
</dbReference>
<reference evidence="11 12" key="1">
    <citation type="submission" date="2010-08" db="EMBL/GenBank/DDBJ databases">
        <authorList>
            <person name="Durkin A.S."/>
            <person name="Madupu R."/>
            <person name="Torralba M."/>
            <person name="Gillis M."/>
            <person name="Methe B."/>
            <person name="Sutton G."/>
            <person name="Nelson K.E."/>
        </authorList>
    </citation>
    <scope>NUCLEOTIDE SEQUENCE [LARGE SCALE GENOMIC DNA]</scope>
    <source>
        <strain evidence="11 12">PB189-T1-4</strain>
    </source>
</reference>
<dbReference type="PANTHER" id="PTHR43394:SF1">
    <property type="entry name" value="ATP-BINDING CASSETTE SUB-FAMILY B MEMBER 10, MITOCHONDRIAL"/>
    <property type="match status" value="1"/>
</dbReference>
<dbReference type="InterPro" id="IPR003439">
    <property type="entry name" value="ABC_transporter-like_ATP-bd"/>
</dbReference>
<evidence type="ECO:0000256" key="6">
    <source>
        <dbReference type="ARBA" id="ARBA00023136"/>
    </source>
</evidence>
<protein>
    <submittedName>
        <fullName evidence="11">ABC transporter, ATP-binding protein</fullName>
    </submittedName>
</protein>
<dbReference type="InterPro" id="IPR027417">
    <property type="entry name" value="P-loop_NTPase"/>
</dbReference>
<dbReference type="CDD" id="cd18547">
    <property type="entry name" value="ABC_6TM_Tm288_like"/>
    <property type="match status" value="1"/>
</dbReference>
<accession>A0ABN0B1V1</accession>
<gene>
    <name evidence="11" type="ORF">HMPREF9248_0781</name>
</gene>
<dbReference type="InterPro" id="IPR017871">
    <property type="entry name" value="ABC_transporter-like_CS"/>
</dbReference>
<sequence>MANPYIAAGSTASVIQTAQHAEAQHSLSDKTDTTTSTRSETNLHTRALFASISTKDCMLFLAKQLVCYRMQLAFVALFCCISVAASLYIPVSIGVLIDSIAPAHKIVSATQPQAELARLLVCICCSSACMWISSRLCARTCSQLVCALRRRLIAPIDRLPMSDLSGGIQADIHSRLLVDCETFGDGLLQGSYQLMSGVITLVAGWACMAHISLVMAVCMLLLMPSLVWANLTIMRRAQAHFSENQNLQGALNSFIDESIAARGLFRAFRLGASRMAVFTRKNAAMYEAGMRAQFVSSLSNPTTRLINNLLYAAIVAIGGYFIITNAAPFGIAVNLSIGSLIAFLTYAQQMMKPAYELSATVSVMQAATASLRRLCALAQYERAACEDSPETTRLGDPLGSPRATDVAPAAGAAGATDAQPAPSSSACVQFDSVSFSYTPQVPVLSDISFEVKQGEHLAIVGHTGSGKTTLLSLLVRFIAPQKGSVYCKGQNITALSRKQLRQNIALVSQESALMHMSVADNMTYGCSGISRAALISAAKTLGAYTTIMQLPYGFDTIIDPLHTTLSAGQIQLICIARALLANPDLLLLDEATSNVDVRSEHIVQAAFDTLMRDRTSIVVAHRLSTIMNADTILMLDKGLIIEKGSHAQLMRAHGAYYELFQAQFTKNA</sequence>
<dbReference type="InterPro" id="IPR003593">
    <property type="entry name" value="AAA+_ATPase"/>
</dbReference>
<feature type="domain" description="ABC transmembrane type-1" evidence="10">
    <location>
        <begin position="73"/>
        <end position="366"/>
    </location>
</feature>
<evidence type="ECO:0000256" key="4">
    <source>
        <dbReference type="ARBA" id="ARBA00022840"/>
    </source>
</evidence>
<keyword evidence="2 8" id="KW-0812">Transmembrane</keyword>
<evidence type="ECO:0000256" key="5">
    <source>
        <dbReference type="ARBA" id="ARBA00022989"/>
    </source>
</evidence>
<feature type="domain" description="ABC transporter" evidence="9">
    <location>
        <begin position="428"/>
        <end position="662"/>
    </location>
</feature>
<dbReference type="Pfam" id="PF00005">
    <property type="entry name" value="ABC_tran"/>
    <property type="match status" value="1"/>
</dbReference>
<evidence type="ECO:0000259" key="10">
    <source>
        <dbReference type="PROSITE" id="PS50929"/>
    </source>
</evidence>
<dbReference type="RefSeq" id="WP_006303517.1">
    <property type="nucleotide sequence ID" value="NZ_AEDQ01000003.1"/>
</dbReference>
<evidence type="ECO:0000256" key="1">
    <source>
        <dbReference type="ARBA" id="ARBA00004651"/>
    </source>
</evidence>
<evidence type="ECO:0000256" key="7">
    <source>
        <dbReference type="SAM" id="MobiDB-lite"/>
    </source>
</evidence>
<evidence type="ECO:0000313" key="11">
    <source>
        <dbReference type="EMBL" id="EFL44737.1"/>
    </source>
</evidence>
<keyword evidence="5 8" id="KW-1133">Transmembrane helix</keyword>
<evidence type="ECO:0000259" key="9">
    <source>
        <dbReference type="PROSITE" id="PS50893"/>
    </source>
</evidence>
<dbReference type="Gene3D" id="1.20.1560.10">
    <property type="entry name" value="ABC transporter type 1, transmembrane domain"/>
    <property type="match status" value="1"/>
</dbReference>
<feature type="transmembrane region" description="Helical" evidence="8">
    <location>
        <begin position="72"/>
        <end position="97"/>
    </location>
</feature>
<evidence type="ECO:0000256" key="3">
    <source>
        <dbReference type="ARBA" id="ARBA00022741"/>
    </source>
</evidence>
<dbReference type="SMART" id="SM00382">
    <property type="entry name" value="AAA"/>
    <property type="match status" value="1"/>
</dbReference>
<dbReference type="GO" id="GO:0005524">
    <property type="term" value="F:ATP binding"/>
    <property type="evidence" value="ECO:0007669"/>
    <property type="project" value="UniProtKB-KW"/>
</dbReference>
<feature type="transmembrane region" description="Helical" evidence="8">
    <location>
        <begin position="202"/>
        <end position="228"/>
    </location>
</feature>
<dbReference type="Gene3D" id="3.40.50.300">
    <property type="entry name" value="P-loop containing nucleotide triphosphate hydrolases"/>
    <property type="match status" value="1"/>
</dbReference>
<feature type="region of interest" description="Disordered" evidence="7">
    <location>
        <begin position="388"/>
        <end position="422"/>
    </location>
</feature>
<name>A0ABN0B1V1_9ACTN</name>
<dbReference type="PROSITE" id="PS00211">
    <property type="entry name" value="ABC_TRANSPORTER_1"/>
    <property type="match status" value="1"/>
</dbReference>
<dbReference type="EMBL" id="AEDQ01000003">
    <property type="protein sequence ID" value="EFL44737.1"/>
    <property type="molecule type" value="Genomic_DNA"/>
</dbReference>
<dbReference type="Pfam" id="PF00664">
    <property type="entry name" value="ABC_membrane"/>
    <property type="match status" value="1"/>
</dbReference>
<keyword evidence="6 8" id="KW-0472">Membrane</keyword>
<dbReference type="SUPFAM" id="SSF90123">
    <property type="entry name" value="ABC transporter transmembrane region"/>
    <property type="match status" value="1"/>
</dbReference>
<dbReference type="InterPro" id="IPR039421">
    <property type="entry name" value="Type_1_exporter"/>
</dbReference>
<dbReference type="InterPro" id="IPR036640">
    <property type="entry name" value="ABC1_TM_sf"/>
</dbReference>
<keyword evidence="4 11" id="KW-0067">ATP-binding</keyword>
<dbReference type="SUPFAM" id="SSF52540">
    <property type="entry name" value="P-loop containing nucleoside triphosphate hydrolases"/>
    <property type="match status" value="1"/>
</dbReference>
<dbReference type="PANTHER" id="PTHR43394">
    <property type="entry name" value="ATP-DEPENDENT PERMEASE MDL1, MITOCHONDRIAL"/>
    <property type="match status" value="1"/>
</dbReference>
<comment type="subcellular location">
    <subcellularLocation>
        <location evidence="1">Cell membrane</location>
        <topology evidence="1">Multi-pass membrane protein</topology>
    </subcellularLocation>
</comment>
<proteinExistence type="predicted"/>
<comment type="caution">
    <text evidence="11">The sequence shown here is derived from an EMBL/GenBank/DDBJ whole genome shotgun (WGS) entry which is preliminary data.</text>
</comment>
<keyword evidence="3" id="KW-0547">Nucleotide-binding</keyword>